<evidence type="ECO:0000256" key="7">
    <source>
        <dbReference type="RuleBase" id="RU003345"/>
    </source>
</evidence>
<dbReference type="GO" id="GO:0004777">
    <property type="term" value="F:succinate-semialdehyde dehydrogenase (NAD+) activity"/>
    <property type="evidence" value="ECO:0007669"/>
    <property type="project" value="UniProtKB-UniRule"/>
</dbReference>
<comment type="similarity">
    <text evidence="2 7">Belongs to the aldehyde dehydrogenase family.</text>
</comment>
<dbReference type="OrthoDB" id="310895at2759"/>
<feature type="active site" evidence="6">
    <location>
        <position position="262"/>
    </location>
</feature>
<dbReference type="GO" id="GO:0009450">
    <property type="term" value="P:gamma-aminobutyric acid catabolic process"/>
    <property type="evidence" value="ECO:0007669"/>
    <property type="project" value="UniProtKB-UniPathway"/>
</dbReference>
<keyword evidence="3 7" id="KW-0560">Oxidoreductase</keyword>
<dbReference type="InterPro" id="IPR016163">
    <property type="entry name" value="Ald_DH_C"/>
</dbReference>
<name>A0A6A6B1M8_9PEZI</name>
<dbReference type="InterPro" id="IPR016160">
    <property type="entry name" value="Ald_DH_CS_CYS"/>
</dbReference>
<evidence type="ECO:0000313" key="10">
    <source>
        <dbReference type="EMBL" id="KAF2136917.1"/>
    </source>
</evidence>
<dbReference type="InterPro" id="IPR050740">
    <property type="entry name" value="Aldehyde_DH_Superfamily"/>
</dbReference>
<dbReference type="PANTHER" id="PTHR43353:SF11">
    <property type="entry name" value="SUCCINATE SEMIALDEHYDE DEHYDROGENASE (EUROFUNG)"/>
    <property type="match status" value="1"/>
</dbReference>
<dbReference type="EC" id="1.2.1.16" evidence="8"/>
<evidence type="ECO:0000259" key="9">
    <source>
        <dbReference type="Pfam" id="PF00171"/>
    </source>
</evidence>
<dbReference type="AlphaFoldDB" id="A0A6A6B1M8"/>
<dbReference type="CDD" id="cd07103">
    <property type="entry name" value="ALDH_F5_SSADH_GabD"/>
    <property type="match status" value="1"/>
</dbReference>
<evidence type="ECO:0000256" key="5">
    <source>
        <dbReference type="ARBA" id="ARBA00052698"/>
    </source>
</evidence>
<dbReference type="InterPro" id="IPR016162">
    <property type="entry name" value="Ald_DH_N"/>
</dbReference>
<dbReference type="NCBIfam" id="TIGR01780">
    <property type="entry name" value="SSADH"/>
    <property type="match status" value="1"/>
</dbReference>
<dbReference type="Proteomes" id="UP000799438">
    <property type="component" value="Unassembled WGS sequence"/>
</dbReference>
<gene>
    <name evidence="10" type="ORF">K452DRAFT_312826</name>
</gene>
<evidence type="ECO:0000256" key="3">
    <source>
        <dbReference type="ARBA" id="ARBA00023002"/>
    </source>
</evidence>
<reference evidence="10" key="1">
    <citation type="journal article" date="2020" name="Stud. Mycol.">
        <title>101 Dothideomycetes genomes: a test case for predicting lifestyles and emergence of pathogens.</title>
        <authorList>
            <person name="Haridas S."/>
            <person name="Albert R."/>
            <person name="Binder M."/>
            <person name="Bloem J."/>
            <person name="Labutti K."/>
            <person name="Salamov A."/>
            <person name="Andreopoulos B."/>
            <person name="Baker S."/>
            <person name="Barry K."/>
            <person name="Bills G."/>
            <person name="Bluhm B."/>
            <person name="Cannon C."/>
            <person name="Castanera R."/>
            <person name="Culley D."/>
            <person name="Daum C."/>
            <person name="Ezra D."/>
            <person name="Gonzalez J."/>
            <person name="Henrissat B."/>
            <person name="Kuo A."/>
            <person name="Liang C."/>
            <person name="Lipzen A."/>
            <person name="Lutzoni F."/>
            <person name="Magnuson J."/>
            <person name="Mondo S."/>
            <person name="Nolan M."/>
            <person name="Ohm R."/>
            <person name="Pangilinan J."/>
            <person name="Park H.-J."/>
            <person name="Ramirez L."/>
            <person name="Alfaro M."/>
            <person name="Sun H."/>
            <person name="Tritt A."/>
            <person name="Yoshinaga Y."/>
            <person name="Zwiers L.-H."/>
            <person name="Turgeon B."/>
            <person name="Goodwin S."/>
            <person name="Spatafora J."/>
            <person name="Crous P."/>
            <person name="Grigoriev I."/>
        </authorList>
    </citation>
    <scope>NUCLEOTIDE SEQUENCE</scope>
    <source>
        <strain evidence="10">CBS 121167</strain>
    </source>
</reference>
<dbReference type="InterPro" id="IPR016161">
    <property type="entry name" value="Ald_DH/histidinol_DH"/>
</dbReference>
<dbReference type="GO" id="GO:0005737">
    <property type="term" value="C:cytoplasm"/>
    <property type="evidence" value="ECO:0007669"/>
    <property type="project" value="TreeGrafter"/>
</dbReference>
<dbReference type="SUPFAM" id="SSF53720">
    <property type="entry name" value="ALDH-like"/>
    <property type="match status" value="1"/>
</dbReference>
<organism evidence="10 11">
    <name type="scientific">Aplosporella prunicola CBS 121167</name>
    <dbReference type="NCBI Taxonomy" id="1176127"/>
    <lineage>
        <taxon>Eukaryota</taxon>
        <taxon>Fungi</taxon>
        <taxon>Dikarya</taxon>
        <taxon>Ascomycota</taxon>
        <taxon>Pezizomycotina</taxon>
        <taxon>Dothideomycetes</taxon>
        <taxon>Dothideomycetes incertae sedis</taxon>
        <taxon>Botryosphaeriales</taxon>
        <taxon>Aplosporellaceae</taxon>
        <taxon>Aplosporella</taxon>
    </lineage>
</organism>
<comment type="catalytic activity">
    <reaction evidence="4 8">
        <text>succinate semialdehyde + NADP(+) + H2O = succinate + NADPH + 2 H(+)</text>
        <dbReference type="Rhea" id="RHEA:13213"/>
        <dbReference type="ChEBI" id="CHEBI:15377"/>
        <dbReference type="ChEBI" id="CHEBI:15378"/>
        <dbReference type="ChEBI" id="CHEBI:30031"/>
        <dbReference type="ChEBI" id="CHEBI:57706"/>
        <dbReference type="ChEBI" id="CHEBI:57783"/>
        <dbReference type="ChEBI" id="CHEBI:58349"/>
        <dbReference type="EC" id="1.2.1.16"/>
    </reaction>
</comment>
<dbReference type="EMBL" id="ML995510">
    <property type="protein sequence ID" value="KAF2136917.1"/>
    <property type="molecule type" value="Genomic_DNA"/>
</dbReference>
<evidence type="ECO:0000313" key="11">
    <source>
        <dbReference type="Proteomes" id="UP000799438"/>
    </source>
</evidence>
<evidence type="ECO:0000256" key="4">
    <source>
        <dbReference type="ARBA" id="ARBA00050387"/>
    </source>
</evidence>
<dbReference type="PROSITE" id="PS00070">
    <property type="entry name" value="ALDEHYDE_DEHYDR_CYS"/>
    <property type="match status" value="1"/>
</dbReference>
<dbReference type="InterPro" id="IPR010102">
    <property type="entry name" value="Succ_semiAld_DH"/>
</dbReference>
<dbReference type="InterPro" id="IPR029510">
    <property type="entry name" value="Ald_DH_CS_GLU"/>
</dbReference>
<dbReference type="InterPro" id="IPR015590">
    <property type="entry name" value="Aldehyde_DH_dom"/>
</dbReference>
<accession>A0A6A6B1M8</accession>
<proteinExistence type="inferred from homology"/>
<comment type="catalytic activity">
    <reaction evidence="5 8">
        <text>succinate semialdehyde + NAD(+) + H2O = succinate + NADH + 2 H(+)</text>
        <dbReference type="Rhea" id="RHEA:13217"/>
        <dbReference type="ChEBI" id="CHEBI:15377"/>
        <dbReference type="ChEBI" id="CHEBI:15378"/>
        <dbReference type="ChEBI" id="CHEBI:30031"/>
        <dbReference type="ChEBI" id="CHEBI:57540"/>
        <dbReference type="ChEBI" id="CHEBI:57706"/>
        <dbReference type="ChEBI" id="CHEBI:57945"/>
        <dbReference type="EC" id="1.2.1.16"/>
    </reaction>
</comment>
<dbReference type="Gene3D" id="3.40.309.10">
    <property type="entry name" value="Aldehyde Dehydrogenase, Chain A, domain 2"/>
    <property type="match status" value="1"/>
</dbReference>
<dbReference type="UniPathway" id="UPA00733"/>
<evidence type="ECO:0000256" key="6">
    <source>
        <dbReference type="PROSITE-ProRule" id="PRU10007"/>
    </source>
</evidence>
<evidence type="ECO:0000256" key="1">
    <source>
        <dbReference type="ARBA" id="ARBA00005176"/>
    </source>
</evidence>
<dbReference type="GeneID" id="54301089"/>
<dbReference type="RefSeq" id="XP_033392635.1">
    <property type="nucleotide sequence ID" value="XM_033543592.1"/>
</dbReference>
<sequence length="499" mass="53431">MKNSKVTLKDQSLLVQKCFIGGKWVDATSKKAFEVHDPATGELIGNCPETAAEDAQHAIQAASDTFNEWRSKSGRERSRILRRWYELVMENKDDLATIITWENGKAKPDAAGEVVFSASFIEWFAEEAARIYGEVVPHSTSGSRVHVTKEPVGVCGLITPWNFPIGMLARKAAAALAAGCTCIIKTAGETPFSANALVLLASRAGLSPGALNVVTALENTPEIGSTLCESPIVRKVSFTGSVRVGRLLMKRSSQTLKKLSLELGGNAPFIVLDDADLDWAVTGLIASKFKCSGQTCVCTNRIFVQSGIYDSFVAKAVEAIKQLRVGSGFEDGVTQGPLVHSRAVSNMTNLVEDAISKGAKVVLGGKPMSELGTNFFEPTVITGMTSDMKMAQEEIFGPIAAISRFDTEEEVIALSNDSEVGLAAYVFTENLRRSQYMIESLHVGMVGLNTGVISDASSPFGGVKLSGLGREGSKHGIDEYLDMKTVVTGRAASVFRSSL</sequence>
<dbReference type="PROSITE" id="PS00687">
    <property type="entry name" value="ALDEHYDE_DEHYDR_GLU"/>
    <property type="match status" value="1"/>
</dbReference>
<evidence type="ECO:0000256" key="2">
    <source>
        <dbReference type="ARBA" id="ARBA00009986"/>
    </source>
</evidence>
<comment type="pathway">
    <text evidence="1 8">Amino-acid degradation; 4-aminobutanoate degradation.</text>
</comment>
<evidence type="ECO:0000256" key="8">
    <source>
        <dbReference type="RuleBase" id="RU365091"/>
    </source>
</evidence>
<dbReference type="Pfam" id="PF00171">
    <property type="entry name" value="Aldedh"/>
    <property type="match status" value="1"/>
</dbReference>
<feature type="domain" description="Aldehyde dehydrogenase" evidence="9">
    <location>
        <begin position="24"/>
        <end position="486"/>
    </location>
</feature>
<keyword evidence="11" id="KW-1185">Reference proteome</keyword>
<dbReference type="PANTHER" id="PTHR43353">
    <property type="entry name" value="SUCCINATE-SEMIALDEHYDE DEHYDROGENASE, MITOCHONDRIAL"/>
    <property type="match status" value="1"/>
</dbReference>
<dbReference type="FunFam" id="3.40.605.10:FF:000005">
    <property type="entry name" value="Succinate-semialdehyde dehydrogenase I"/>
    <property type="match status" value="1"/>
</dbReference>
<protein>
    <recommendedName>
        <fullName evidence="8">Succinate-semialdehyde dehydrogenase</fullName>
        <ecNumber evidence="8">1.2.1.16</ecNumber>
    </recommendedName>
</protein>
<dbReference type="Gene3D" id="3.40.605.10">
    <property type="entry name" value="Aldehyde Dehydrogenase, Chain A, domain 1"/>
    <property type="match status" value="1"/>
</dbReference>
<dbReference type="FunFam" id="3.40.309.10:FF:000004">
    <property type="entry name" value="Succinate-semialdehyde dehydrogenase I"/>
    <property type="match status" value="1"/>
</dbReference>